<name>A0AAF0C619_9GAMM</name>
<sequence>MEKIYDVEIIKWAFEKGYNLGHTDIQDGIHINFTEIQKHFLNELAEYKNEEGQLDSSAITA</sequence>
<dbReference type="KEGG" id="tact:SG35_030675"/>
<dbReference type="RefSeq" id="WP_044830988.1">
    <property type="nucleotide sequence ID" value="NZ_CP059736.1"/>
</dbReference>
<gene>
    <name evidence="1" type="ORF">SG35_030675</name>
</gene>
<dbReference type="AlphaFoldDB" id="A0AAF0C619"/>
<reference evidence="1 2" key="1">
    <citation type="journal article" date="2015" name="Genome Announc.">
        <title>Draft Genome Sequences of Marine Isolates of Thalassomonas viridans and Thalassomonas actiniarum.</title>
        <authorList>
            <person name="Olonade I."/>
            <person name="van Zyl L.J."/>
            <person name="Trindade M."/>
        </authorList>
    </citation>
    <scope>NUCLEOTIDE SEQUENCE [LARGE SCALE GENOMIC DNA]</scope>
    <source>
        <strain evidence="1 2">A5K-106</strain>
    </source>
</reference>
<proteinExistence type="predicted"/>
<evidence type="ECO:0000313" key="2">
    <source>
        <dbReference type="Proteomes" id="UP000032568"/>
    </source>
</evidence>
<dbReference type="EMBL" id="CP059736">
    <property type="protein sequence ID" value="WDE02128.1"/>
    <property type="molecule type" value="Genomic_DNA"/>
</dbReference>
<keyword evidence="2" id="KW-1185">Reference proteome</keyword>
<protein>
    <submittedName>
        <fullName evidence="1">Uncharacterized protein</fullName>
    </submittedName>
</protein>
<reference evidence="1 2" key="2">
    <citation type="journal article" date="2022" name="Mar. Drugs">
        <title>Bioassay-Guided Fractionation Leads to the Detection of Cholic Acid Generated by the Rare Thalassomonas sp.</title>
        <authorList>
            <person name="Pheiffer F."/>
            <person name="Schneider Y.K."/>
            <person name="Hansen E.H."/>
            <person name="Andersen J.H."/>
            <person name="Isaksson J."/>
            <person name="Busche T."/>
            <person name="R C."/>
            <person name="Kalinowski J."/>
            <person name="Zyl L.V."/>
            <person name="Trindade M."/>
        </authorList>
    </citation>
    <scope>NUCLEOTIDE SEQUENCE [LARGE SCALE GENOMIC DNA]</scope>
    <source>
        <strain evidence="1 2">A5K-106</strain>
    </source>
</reference>
<dbReference type="Proteomes" id="UP000032568">
    <property type="component" value="Chromosome pTact"/>
</dbReference>
<organism evidence="1 2">
    <name type="scientific">Thalassomonas actiniarum</name>
    <dbReference type="NCBI Taxonomy" id="485447"/>
    <lineage>
        <taxon>Bacteria</taxon>
        <taxon>Pseudomonadati</taxon>
        <taxon>Pseudomonadota</taxon>
        <taxon>Gammaproteobacteria</taxon>
        <taxon>Alteromonadales</taxon>
        <taxon>Colwelliaceae</taxon>
        <taxon>Thalassomonas</taxon>
    </lineage>
</organism>
<accession>A0AAF0C619</accession>
<evidence type="ECO:0000313" key="1">
    <source>
        <dbReference type="EMBL" id="WDE02128.1"/>
    </source>
</evidence>